<accession>A0AA92BET8</accession>
<dbReference type="NCBIfam" id="TIGR03696">
    <property type="entry name" value="Rhs_assc_core"/>
    <property type="match status" value="1"/>
</dbReference>
<keyword evidence="1" id="KW-0812">Transmembrane</keyword>
<dbReference type="AlphaFoldDB" id="A0AA92BET8"/>
<gene>
    <name evidence="2" type="ORF">C1637_04100</name>
</gene>
<comment type="caution">
    <text evidence="2">The sequence shown here is derived from an EMBL/GenBank/DDBJ whole genome shotgun (WGS) entry which is preliminary data.</text>
</comment>
<evidence type="ECO:0008006" key="4">
    <source>
        <dbReference type="Google" id="ProtNLM"/>
    </source>
</evidence>
<sequence>MVGKGYTSHEHFMEVGIIHMNGRLYDPLLRRFLNADENIQDPYNTQIYNKYGYAVNNPLIYNDPSGEVLPFLVGIGIGWFAATVLSGAIIGAAISMGIYILQATIYNNFSLGGFAKSILLGAATGAVSAGLGEVFSASGF</sequence>
<feature type="transmembrane region" description="Helical" evidence="1">
    <location>
        <begin position="68"/>
        <end position="101"/>
    </location>
</feature>
<keyword evidence="1" id="KW-1133">Transmembrane helix</keyword>
<dbReference type="RefSeq" id="WP_103289113.1">
    <property type="nucleotide sequence ID" value="NZ_CP033924.1"/>
</dbReference>
<reference evidence="2 3" key="1">
    <citation type="submission" date="2018-01" db="EMBL/GenBank/DDBJ databases">
        <title>Draft genome sequences of Chryseobacterium lactis NCTC11390, Chryseobacterium oncorhynchi 701B-08, and Chryseobacterium viscerum 687B-08.</title>
        <authorList>
            <person name="Jeong J.-J."/>
            <person name="Lee Y.J."/>
            <person name="Park B."/>
            <person name="Choi I.-G."/>
            <person name="Kim K.D."/>
        </authorList>
    </citation>
    <scope>NUCLEOTIDE SEQUENCE [LARGE SCALE GENOMIC DNA]</scope>
    <source>
        <strain evidence="2 3">NCTC11390</strain>
    </source>
</reference>
<dbReference type="InterPro" id="IPR022385">
    <property type="entry name" value="Rhs_assc_core"/>
</dbReference>
<dbReference type="Gene3D" id="2.180.10.10">
    <property type="entry name" value="RHS repeat-associated core"/>
    <property type="match status" value="1"/>
</dbReference>
<feature type="transmembrane region" description="Helical" evidence="1">
    <location>
        <begin position="113"/>
        <end position="131"/>
    </location>
</feature>
<evidence type="ECO:0000313" key="3">
    <source>
        <dbReference type="Proteomes" id="UP000236262"/>
    </source>
</evidence>
<protein>
    <recommendedName>
        <fullName evidence="4">RHS repeat-associated core domain-containing protein</fullName>
    </recommendedName>
</protein>
<evidence type="ECO:0000256" key="1">
    <source>
        <dbReference type="SAM" id="Phobius"/>
    </source>
</evidence>
<dbReference type="Proteomes" id="UP000236262">
    <property type="component" value="Unassembled WGS sequence"/>
</dbReference>
<proteinExistence type="predicted"/>
<keyword evidence="1" id="KW-0472">Membrane</keyword>
<organism evidence="2 3">
    <name type="scientific">Chryseobacterium lactis</name>
    <dbReference type="NCBI Taxonomy" id="1241981"/>
    <lineage>
        <taxon>Bacteria</taxon>
        <taxon>Pseudomonadati</taxon>
        <taxon>Bacteroidota</taxon>
        <taxon>Flavobacteriia</taxon>
        <taxon>Flavobacteriales</taxon>
        <taxon>Weeksellaceae</taxon>
        <taxon>Chryseobacterium group</taxon>
        <taxon>Chryseobacterium</taxon>
    </lineage>
</organism>
<dbReference type="EMBL" id="PPEH01000001">
    <property type="protein sequence ID" value="PNW15615.1"/>
    <property type="molecule type" value="Genomic_DNA"/>
</dbReference>
<name>A0AA92BET8_CHRLC</name>
<evidence type="ECO:0000313" key="2">
    <source>
        <dbReference type="EMBL" id="PNW15615.1"/>
    </source>
</evidence>